<proteinExistence type="predicted"/>
<dbReference type="PaxDb" id="121845-A0A3Q0IVD4"/>
<gene>
    <name evidence="2" type="primary">LOC113466822</name>
</gene>
<evidence type="ECO:0000313" key="2">
    <source>
        <dbReference type="RefSeq" id="XP_026678325.1"/>
    </source>
</evidence>
<dbReference type="KEGG" id="dci:113466822"/>
<dbReference type="RefSeq" id="XP_026678325.1">
    <property type="nucleotide sequence ID" value="XM_026822524.1"/>
</dbReference>
<sequence>MFHIAGIRCRSTIEMDLPLSDELGRHSLLKSIIFYILLSGRSRNTNITYALLNFGLNIFEAFNTSKNPSFSIFIKSICFEQFQTWWDLCTWYWFIGGYFTVHTT</sequence>
<accession>A0A3Q0IVD4</accession>
<dbReference type="GeneID" id="113466822"/>
<dbReference type="AlphaFoldDB" id="A0A3Q0IVD4"/>
<evidence type="ECO:0000313" key="1">
    <source>
        <dbReference type="Proteomes" id="UP000079169"/>
    </source>
</evidence>
<organism evidence="1 2">
    <name type="scientific">Diaphorina citri</name>
    <name type="common">Asian citrus psyllid</name>
    <dbReference type="NCBI Taxonomy" id="121845"/>
    <lineage>
        <taxon>Eukaryota</taxon>
        <taxon>Metazoa</taxon>
        <taxon>Ecdysozoa</taxon>
        <taxon>Arthropoda</taxon>
        <taxon>Hexapoda</taxon>
        <taxon>Insecta</taxon>
        <taxon>Pterygota</taxon>
        <taxon>Neoptera</taxon>
        <taxon>Paraneoptera</taxon>
        <taxon>Hemiptera</taxon>
        <taxon>Sternorrhyncha</taxon>
        <taxon>Psylloidea</taxon>
        <taxon>Psyllidae</taxon>
        <taxon>Diaphorininae</taxon>
        <taxon>Diaphorina</taxon>
    </lineage>
</organism>
<dbReference type="Proteomes" id="UP000079169">
    <property type="component" value="Unplaced"/>
</dbReference>
<name>A0A3Q0IVD4_DIACI</name>
<reference evidence="2" key="1">
    <citation type="submission" date="2025-08" db="UniProtKB">
        <authorList>
            <consortium name="RefSeq"/>
        </authorList>
    </citation>
    <scope>IDENTIFICATION</scope>
</reference>
<protein>
    <submittedName>
        <fullName evidence="2">Uncharacterized protein LOC113466822</fullName>
    </submittedName>
</protein>
<keyword evidence="1" id="KW-1185">Reference proteome</keyword>